<evidence type="ECO:0000256" key="1">
    <source>
        <dbReference type="SAM" id="MobiDB-lite"/>
    </source>
</evidence>
<gene>
    <name evidence="2" type="ORF">DCAF_LOCUS1123</name>
</gene>
<proteinExistence type="predicted"/>
<keyword evidence="3" id="KW-1185">Reference proteome</keyword>
<dbReference type="AlphaFoldDB" id="A0AAV1QR57"/>
<evidence type="ECO:0000313" key="3">
    <source>
        <dbReference type="Proteomes" id="UP001314170"/>
    </source>
</evidence>
<feature type="region of interest" description="Disordered" evidence="1">
    <location>
        <begin position="226"/>
        <end position="289"/>
    </location>
</feature>
<name>A0AAV1QR57_9ROSI</name>
<reference evidence="2 3" key="1">
    <citation type="submission" date="2024-01" db="EMBL/GenBank/DDBJ databases">
        <authorList>
            <person name="Waweru B."/>
        </authorList>
    </citation>
    <scope>NUCLEOTIDE SEQUENCE [LARGE SCALE GENOMIC DNA]</scope>
</reference>
<sequence>MGDLKTLAKARMELEELYSGIPDDSVNLTFQDLAMHVKQNTSSTSEKINTTTTTTTKMEPLREAQNPKQVSNLIKLPSLDFSRGLQASKNHHQPHHPDHIVEGHPFDQSHKHFLHDGHPPYGHGDQYHDQSHLGHANMGRKSPPKSRFAPERNKEYDDVSVLSMNSMYQERSGRPRRPGIPHSNICLWKSLLQELCKHRNGRDDRRKKMHRVFGETFQPKAELKWAEKGPRKAGERAFGHSTMTSRSRSPITPRTPRTPNKAAGAASMNQDLPSFVASSPFSPYNPYTS</sequence>
<dbReference type="InterPro" id="IPR053057">
    <property type="entry name" value="XLG_GTP-binding"/>
</dbReference>
<evidence type="ECO:0000313" key="2">
    <source>
        <dbReference type="EMBL" id="CAK7323494.1"/>
    </source>
</evidence>
<protein>
    <submittedName>
        <fullName evidence="2">Uncharacterized protein</fullName>
    </submittedName>
</protein>
<feature type="compositionally biased region" description="Polar residues" evidence="1">
    <location>
        <begin position="267"/>
        <end position="289"/>
    </location>
</feature>
<feature type="region of interest" description="Disordered" evidence="1">
    <location>
        <begin position="115"/>
        <end position="155"/>
    </location>
</feature>
<accession>A0AAV1QR57</accession>
<feature type="compositionally biased region" description="Basic and acidic residues" evidence="1">
    <location>
        <begin position="226"/>
        <end position="238"/>
    </location>
</feature>
<organism evidence="2 3">
    <name type="scientific">Dovyalis caffra</name>
    <dbReference type="NCBI Taxonomy" id="77055"/>
    <lineage>
        <taxon>Eukaryota</taxon>
        <taxon>Viridiplantae</taxon>
        <taxon>Streptophyta</taxon>
        <taxon>Embryophyta</taxon>
        <taxon>Tracheophyta</taxon>
        <taxon>Spermatophyta</taxon>
        <taxon>Magnoliopsida</taxon>
        <taxon>eudicotyledons</taxon>
        <taxon>Gunneridae</taxon>
        <taxon>Pentapetalae</taxon>
        <taxon>rosids</taxon>
        <taxon>fabids</taxon>
        <taxon>Malpighiales</taxon>
        <taxon>Salicaceae</taxon>
        <taxon>Flacourtieae</taxon>
        <taxon>Dovyalis</taxon>
    </lineage>
</organism>
<feature type="compositionally biased region" description="Low complexity" evidence="1">
    <location>
        <begin position="241"/>
        <end position="259"/>
    </location>
</feature>
<comment type="caution">
    <text evidence="2">The sequence shown here is derived from an EMBL/GenBank/DDBJ whole genome shotgun (WGS) entry which is preliminary data.</text>
</comment>
<dbReference type="EMBL" id="CAWUPB010000127">
    <property type="protein sequence ID" value="CAK7323494.1"/>
    <property type="molecule type" value="Genomic_DNA"/>
</dbReference>
<dbReference type="PANTHER" id="PTHR36486">
    <property type="entry name" value="OS01G0977800 PROTEIN"/>
    <property type="match status" value="1"/>
</dbReference>
<dbReference type="Proteomes" id="UP001314170">
    <property type="component" value="Unassembled WGS sequence"/>
</dbReference>
<dbReference type="PANTHER" id="PTHR36486:SF2">
    <property type="entry name" value="OS01G0977800 PROTEIN"/>
    <property type="match status" value="1"/>
</dbReference>